<accession>A0A8C9RV04</accession>
<dbReference type="Ensembl" id="ENSSFOT00015027147.2">
    <property type="protein sequence ID" value="ENSSFOP00015026842.1"/>
    <property type="gene ID" value="ENSSFOG00015017260.2"/>
</dbReference>
<dbReference type="AlphaFoldDB" id="A0A8C9RV04"/>
<organism evidence="2 3">
    <name type="scientific">Scleropages formosus</name>
    <name type="common">Asian bonytongue</name>
    <name type="synonym">Osteoglossum formosum</name>
    <dbReference type="NCBI Taxonomy" id="113540"/>
    <lineage>
        <taxon>Eukaryota</taxon>
        <taxon>Metazoa</taxon>
        <taxon>Chordata</taxon>
        <taxon>Craniata</taxon>
        <taxon>Vertebrata</taxon>
        <taxon>Euteleostomi</taxon>
        <taxon>Actinopterygii</taxon>
        <taxon>Neopterygii</taxon>
        <taxon>Teleostei</taxon>
        <taxon>Osteoglossocephala</taxon>
        <taxon>Osteoglossomorpha</taxon>
        <taxon>Osteoglossiformes</taxon>
        <taxon>Osteoglossidae</taxon>
        <taxon>Scleropages</taxon>
    </lineage>
</organism>
<reference evidence="2" key="3">
    <citation type="submission" date="2025-09" db="UniProtKB">
        <authorList>
            <consortium name="Ensembl"/>
        </authorList>
    </citation>
    <scope>IDENTIFICATION</scope>
</reference>
<evidence type="ECO:0000256" key="1">
    <source>
        <dbReference type="SAM" id="MobiDB-lite"/>
    </source>
</evidence>
<dbReference type="OrthoDB" id="9950098at2759"/>
<sequence>WPGAAGSAEPGEYAKDSRGTKRHCLDASSGKTHPCCSPCSPVSKDELTSNLPDNELQKSSTSNACALEDLLDITSQVSCPALSAGEPLGDCNKNLIEDFYPSAEAQLIQSFISSPDERNLQ</sequence>
<evidence type="ECO:0000313" key="3">
    <source>
        <dbReference type="Proteomes" id="UP000694397"/>
    </source>
</evidence>
<evidence type="ECO:0000313" key="2">
    <source>
        <dbReference type="Ensembl" id="ENSSFOP00015026842.1"/>
    </source>
</evidence>
<reference evidence="2" key="2">
    <citation type="submission" date="2025-08" db="UniProtKB">
        <authorList>
            <consortium name="Ensembl"/>
        </authorList>
    </citation>
    <scope>IDENTIFICATION</scope>
</reference>
<keyword evidence="3" id="KW-1185">Reference proteome</keyword>
<protein>
    <submittedName>
        <fullName evidence="2">Uncharacterized protein</fullName>
    </submittedName>
</protein>
<feature type="compositionally biased region" description="Basic and acidic residues" evidence="1">
    <location>
        <begin position="12"/>
        <end position="25"/>
    </location>
</feature>
<feature type="region of interest" description="Disordered" evidence="1">
    <location>
        <begin position="1"/>
        <end position="38"/>
    </location>
</feature>
<name>A0A8C9RV04_SCLFO</name>
<dbReference type="Proteomes" id="UP000694397">
    <property type="component" value="Chromosome 24"/>
</dbReference>
<reference evidence="2 3" key="1">
    <citation type="submission" date="2019-04" db="EMBL/GenBank/DDBJ databases">
        <authorList>
            <consortium name="Wellcome Sanger Institute Data Sharing"/>
        </authorList>
    </citation>
    <scope>NUCLEOTIDE SEQUENCE [LARGE SCALE GENOMIC DNA]</scope>
</reference>
<proteinExistence type="predicted"/>